<dbReference type="AlphaFoldDB" id="A0A4R4P8T3"/>
<organism evidence="1 2">
    <name type="scientific">Kribbella albertanoniae</name>
    <dbReference type="NCBI Taxonomy" id="1266829"/>
    <lineage>
        <taxon>Bacteria</taxon>
        <taxon>Bacillati</taxon>
        <taxon>Actinomycetota</taxon>
        <taxon>Actinomycetes</taxon>
        <taxon>Propionibacteriales</taxon>
        <taxon>Kribbellaceae</taxon>
        <taxon>Kribbella</taxon>
    </lineage>
</organism>
<sequence>MSDSVPARRPRTVFLSGPAGSGKTTILQLTHAEKLSTWGRTAAIDTDQLFLMVDPTWDLPYDDARTALVLRQSAQLAKSFVNADYENVIIAGNSIHDAIDLNPVIPDLLRLGQVFHVTLDPTEEAVLQRTVDDPDRSPSHLINDRNHHRVKRSPWSAPIDNSTLTPLQTLQKIAHLVQTGKGEIRGPLPNL</sequence>
<evidence type="ECO:0000313" key="1">
    <source>
        <dbReference type="EMBL" id="TDC16632.1"/>
    </source>
</evidence>
<protein>
    <submittedName>
        <fullName evidence="1">Uncharacterized protein</fullName>
    </submittedName>
</protein>
<reference evidence="1 2" key="1">
    <citation type="submission" date="2019-03" db="EMBL/GenBank/DDBJ databases">
        <title>Draft genome sequences of novel Actinobacteria.</title>
        <authorList>
            <person name="Sahin N."/>
            <person name="Ay H."/>
            <person name="Saygin H."/>
        </authorList>
    </citation>
    <scope>NUCLEOTIDE SEQUENCE [LARGE SCALE GENOMIC DNA]</scope>
    <source>
        <strain evidence="1 2">JCM 30547</strain>
    </source>
</reference>
<dbReference type="EMBL" id="SMKA01000302">
    <property type="protein sequence ID" value="TDC16632.1"/>
    <property type="molecule type" value="Genomic_DNA"/>
</dbReference>
<accession>A0A4R4P8T3</accession>
<keyword evidence="2" id="KW-1185">Reference proteome</keyword>
<comment type="caution">
    <text evidence="1">The sequence shown here is derived from an EMBL/GenBank/DDBJ whole genome shotgun (WGS) entry which is preliminary data.</text>
</comment>
<name>A0A4R4P8T3_9ACTN</name>
<dbReference type="Gene3D" id="3.40.50.300">
    <property type="entry name" value="P-loop containing nucleotide triphosphate hydrolases"/>
    <property type="match status" value="1"/>
</dbReference>
<dbReference type="Proteomes" id="UP000295075">
    <property type="component" value="Unassembled WGS sequence"/>
</dbReference>
<dbReference type="InterPro" id="IPR027417">
    <property type="entry name" value="P-loop_NTPase"/>
</dbReference>
<evidence type="ECO:0000313" key="2">
    <source>
        <dbReference type="Proteomes" id="UP000295075"/>
    </source>
</evidence>
<dbReference type="OrthoDB" id="8311018at2"/>
<proteinExistence type="predicted"/>
<dbReference type="SUPFAM" id="SSF52540">
    <property type="entry name" value="P-loop containing nucleoside triphosphate hydrolases"/>
    <property type="match status" value="1"/>
</dbReference>
<gene>
    <name evidence="1" type="ORF">E1261_38605</name>
</gene>
<dbReference type="RefSeq" id="WP_132414708.1">
    <property type="nucleotide sequence ID" value="NZ_SMKA01000302.1"/>
</dbReference>